<accession>A0A1H1XZ91</accession>
<organism evidence="3 4">
    <name type="scientific">Pseudomonas asplenii</name>
    <dbReference type="NCBI Taxonomy" id="53407"/>
    <lineage>
        <taxon>Bacteria</taxon>
        <taxon>Pseudomonadati</taxon>
        <taxon>Pseudomonadota</taxon>
        <taxon>Gammaproteobacteria</taxon>
        <taxon>Pseudomonadales</taxon>
        <taxon>Pseudomonadaceae</taxon>
        <taxon>Pseudomonas</taxon>
    </lineage>
</organism>
<gene>
    <name evidence="3" type="ORF">SAMN05216598_4134</name>
</gene>
<sequence>MNSPIPGLTPLLAAGLLAVAIPVGAAPLDVAGDAPGSAALLLAQNLPNTDNPYNSPIRRANPNSRQGSEPATPPVRGPNTVPTPRPSTLENGAIGNGYPRQQQAPMAVPIQPGTRTPNPQR</sequence>
<evidence type="ECO:0000313" key="4">
    <source>
        <dbReference type="Proteomes" id="UP000199524"/>
    </source>
</evidence>
<keyword evidence="4" id="KW-1185">Reference proteome</keyword>
<proteinExistence type="predicted"/>
<dbReference type="AlphaFoldDB" id="A0A1H1XZ91"/>
<feature type="chain" id="PRO_5009266009" description="Lipoprotein" evidence="2">
    <location>
        <begin position="26"/>
        <end position="121"/>
    </location>
</feature>
<evidence type="ECO:0000256" key="2">
    <source>
        <dbReference type="SAM" id="SignalP"/>
    </source>
</evidence>
<evidence type="ECO:0000313" key="3">
    <source>
        <dbReference type="EMBL" id="SDT14259.1"/>
    </source>
</evidence>
<dbReference type="Proteomes" id="UP000199524">
    <property type="component" value="Chromosome I"/>
</dbReference>
<evidence type="ECO:0008006" key="5">
    <source>
        <dbReference type="Google" id="ProtNLM"/>
    </source>
</evidence>
<feature type="region of interest" description="Disordered" evidence="1">
    <location>
        <begin position="46"/>
        <end position="121"/>
    </location>
</feature>
<keyword evidence="2" id="KW-0732">Signal</keyword>
<feature type="signal peptide" evidence="2">
    <location>
        <begin position="1"/>
        <end position="25"/>
    </location>
</feature>
<reference evidence="4" key="1">
    <citation type="submission" date="2016-10" db="EMBL/GenBank/DDBJ databases">
        <authorList>
            <person name="Varghese N."/>
            <person name="Submissions S."/>
        </authorList>
    </citation>
    <scope>NUCLEOTIDE SEQUENCE [LARGE SCALE GENOMIC DNA]</scope>
    <source>
        <strain evidence="4">ATCC 23835</strain>
    </source>
</reference>
<dbReference type="EMBL" id="LT629777">
    <property type="protein sequence ID" value="SDT14259.1"/>
    <property type="molecule type" value="Genomic_DNA"/>
</dbReference>
<dbReference type="GeneID" id="300209047"/>
<protein>
    <recommendedName>
        <fullName evidence="5">Lipoprotein</fullName>
    </recommendedName>
</protein>
<name>A0A1H1XZ91_9PSED</name>
<dbReference type="RefSeq" id="WP_090208210.1">
    <property type="nucleotide sequence ID" value="NZ_LT629777.1"/>
</dbReference>
<evidence type="ECO:0000256" key="1">
    <source>
        <dbReference type="SAM" id="MobiDB-lite"/>
    </source>
</evidence>
<feature type="compositionally biased region" description="Pro residues" evidence="1">
    <location>
        <begin position="71"/>
        <end position="85"/>
    </location>
</feature>